<evidence type="ECO:0000313" key="4">
    <source>
        <dbReference type="EMBL" id="MBW6392754.1"/>
    </source>
</evidence>
<dbReference type="Gene3D" id="3.40.190.10">
    <property type="entry name" value="Periplasmic binding protein-like II"/>
    <property type="match status" value="1"/>
</dbReference>
<dbReference type="RefSeq" id="WP_219793106.1">
    <property type="nucleotide sequence ID" value="NZ_JAHYCA010000006.1"/>
</dbReference>
<evidence type="ECO:0000256" key="1">
    <source>
        <dbReference type="ARBA" id="ARBA00005695"/>
    </source>
</evidence>
<evidence type="ECO:0000313" key="5">
    <source>
        <dbReference type="Proteomes" id="UP000769617"/>
    </source>
</evidence>
<organism evidence="4 5">
    <name type="scientific">Billgrantia antri</name>
    <dbReference type="NCBI Taxonomy" id="2846777"/>
    <lineage>
        <taxon>Bacteria</taxon>
        <taxon>Pseudomonadati</taxon>
        <taxon>Pseudomonadota</taxon>
        <taxon>Gammaproteobacteria</taxon>
        <taxon>Oceanospirillales</taxon>
        <taxon>Halomonadaceae</taxon>
        <taxon>Billgrantia</taxon>
    </lineage>
</organism>
<dbReference type="PANTHER" id="PTHR30290">
    <property type="entry name" value="PERIPLASMIC BINDING COMPONENT OF ABC TRANSPORTER"/>
    <property type="match status" value="1"/>
</dbReference>
<dbReference type="InterPro" id="IPR023765">
    <property type="entry name" value="SBP_5_CS"/>
</dbReference>
<dbReference type="SUPFAM" id="SSF53850">
    <property type="entry name" value="Periplasmic binding protein-like II"/>
    <property type="match status" value="1"/>
</dbReference>
<comment type="similarity">
    <text evidence="1">Belongs to the bacterial solute-binding protein 5 family.</text>
</comment>
<keyword evidence="5" id="KW-1185">Reference proteome</keyword>
<dbReference type="InterPro" id="IPR000914">
    <property type="entry name" value="SBP_5_dom"/>
</dbReference>
<dbReference type="PIRSF" id="PIRSF002741">
    <property type="entry name" value="MppA"/>
    <property type="match status" value="1"/>
</dbReference>
<dbReference type="CDD" id="cd08490">
    <property type="entry name" value="PBP2_NikA_DppA_OppA_like_3"/>
    <property type="match status" value="1"/>
</dbReference>
<sequence>MPLPSRSLLPGSLLLGLALLPLTAIADRPLSVVAPWEITGADPSTSGYVYARMRVAETLVDTDAAGQPAPGLAESWQVSEDGLAWRFALREGVSFHDGSPLTAQAAAASLEHARAKPGILDSAPIAAIEADGNEVVVQLESPFAPLPALLAHSTTLILAPAAYDDEGRVSQVIGTGPYRVESVAPPQRLGVERFDDYWGEAPAIDSASYLAVGRGETRALMAESGDADVVFTLDPASQTRLARNDRLTLHAEPIPRTIVFKVNAAHPLLEDERARQALSLAIDREGIAAGLLRNPEAAAAELFPASLGSWHLGLDAGEARDLERARELLAELGWQANGNGVLERDGEAFELTLRTFSDRPELPLVATALQDQWRELGVALEVAVGNASEIPSGHRDGSLELGLMARNYGLVPDPLGTLLDDFGADPESMGGDWGAMGWRDTDLAGWLDTLRQEADMEARSELAGQVARRLNEAMPVVPVAWYQQTAAVNAELEGFSIDPLERSYRIDELRWSE</sequence>
<evidence type="ECO:0000256" key="2">
    <source>
        <dbReference type="ARBA" id="ARBA00022729"/>
    </source>
</evidence>
<accession>A0ABS6ZRR9</accession>
<dbReference type="PROSITE" id="PS01040">
    <property type="entry name" value="SBP_BACTERIAL_5"/>
    <property type="match status" value="1"/>
</dbReference>
<dbReference type="InterPro" id="IPR039424">
    <property type="entry name" value="SBP_5"/>
</dbReference>
<dbReference type="EMBL" id="JAHYCA010000006">
    <property type="protein sequence ID" value="MBW6392754.1"/>
    <property type="molecule type" value="Genomic_DNA"/>
</dbReference>
<dbReference type="InterPro" id="IPR030678">
    <property type="entry name" value="Peptide/Ni-bd"/>
</dbReference>
<gene>
    <name evidence="4" type="ORF">KPL81_16485</name>
</gene>
<dbReference type="Pfam" id="PF00496">
    <property type="entry name" value="SBP_bac_5"/>
    <property type="match status" value="1"/>
</dbReference>
<dbReference type="Gene3D" id="3.10.105.10">
    <property type="entry name" value="Dipeptide-binding Protein, Domain 3"/>
    <property type="match status" value="1"/>
</dbReference>
<name>A0ABS6ZRR9_9GAMM</name>
<comment type="caution">
    <text evidence="4">The sequence shown here is derived from an EMBL/GenBank/DDBJ whole genome shotgun (WGS) entry which is preliminary data.</text>
</comment>
<evidence type="ECO:0000259" key="3">
    <source>
        <dbReference type="Pfam" id="PF00496"/>
    </source>
</evidence>
<dbReference type="Proteomes" id="UP000769617">
    <property type="component" value="Unassembled WGS sequence"/>
</dbReference>
<dbReference type="PANTHER" id="PTHR30290:SF83">
    <property type="entry name" value="ABC TRANSPORTER SUBSTRATE-BINDING PROTEIN"/>
    <property type="match status" value="1"/>
</dbReference>
<keyword evidence="2" id="KW-0732">Signal</keyword>
<reference evidence="4 5" key="1">
    <citation type="submission" date="2021-07" db="EMBL/GenBank/DDBJ databases">
        <authorList>
            <person name="So Y."/>
        </authorList>
    </citation>
    <scope>NUCLEOTIDE SEQUENCE [LARGE SCALE GENOMIC DNA]</scope>
    <source>
        <strain evidence="4 5">Y3S6</strain>
    </source>
</reference>
<feature type="domain" description="Solute-binding protein family 5" evidence="3">
    <location>
        <begin position="68"/>
        <end position="415"/>
    </location>
</feature>
<protein>
    <submittedName>
        <fullName evidence="4">ABC transporter substrate-binding protein</fullName>
    </submittedName>
</protein>
<proteinExistence type="inferred from homology"/>